<dbReference type="AlphaFoldDB" id="A0A4R5W4W8"/>
<reference evidence="2 3" key="1">
    <citation type="submission" date="2019-03" db="EMBL/GenBank/DDBJ databases">
        <title>Sapientia aquatica gen. nov., sp. nov., isolated from a crater lake.</title>
        <authorList>
            <person name="Felfoldi T."/>
            <person name="Szabo A."/>
            <person name="Toth E."/>
            <person name="Schumann P."/>
            <person name="Keki Z."/>
            <person name="Marialigeti K."/>
            <person name="Mathe I."/>
        </authorList>
    </citation>
    <scope>NUCLEOTIDE SEQUENCE [LARGE SCALE GENOMIC DNA]</scope>
    <source>
        <strain evidence="2 3">SA-152</strain>
    </source>
</reference>
<gene>
    <name evidence="2" type="ORF">E2I14_04355</name>
</gene>
<organism evidence="2 3">
    <name type="scientific">Sapientia aquatica</name>
    <dbReference type="NCBI Taxonomy" id="1549640"/>
    <lineage>
        <taxon>Bacteria</taxon>
        <taxon>Pseudomonadati</taxon>
        <taxon>Pseudomonadota</taxon>
        <taxon>Betaproteobacteria</taxon>
        <taxon>Burkholderiales</taxon>
        <taxon>Oxalobacteraceae</taxon>
        <taxon>Sapientia</taxon>
    </lineage>
</organism>
<dbReference type="EMBL" id="SMYL01000002">
    <property type="protein sequence ID" value="TDK67016.1"/>
    <property type="molecule type" value="Genomic_DNA"/>
</dbReference>
<dbReference type="InterPro" id="IPR044922">
    <property type="entry name" value="DUF2063_N_sf"/>
</dbReference>
<evidence type="ECO:0000259" key="1">
    <source>
        <dbReference type="Pfam" id="PF09836"/>
    </source>
</evidence>
<dbReference type="Gene3D" id="1.10.150.690">
    <property type="entry name" value="DUF2063"/>
    <property type="match status" value="1"/>
</dbReference>
<dbReference type="Pfam" id="PF09836">
    <property type="entry name" value="DUF2063"/>
    <property type="match status" value="1"/>
</dbReference>
<dbReference type="InterPro" id="IPR018640">
    <property type="entry name" value="DUF2063"/>
</dbReference>
<feature type="domain" description="Putative DNA-binding" evidence="1">
    <location>
        <begin position="38"/>
        <end position="130"/>
    </location>
</feature>
<proteinExistence type="predicted"/>
<evidence type="ECO:0000313" key="2">
    <source>
        <dbReference type="EMBL" id="TDK67016.1"/>
    </source>
</evidence>
<evidence type="ECO:0000313" key="3">
    <source>
        <dbReference type="Proteomes" id="UP000294829"/>
    </source>
</evidence>
<dbReference type="OrthoDB" id="4146344at2"/>
<keyword evidence="3" id="KW-1185">Reference proteome</keyword>
<comment type="caution">
    <text evidence="2">The sequence shown here is derived from an EMBL/GenBank/DDBJ whole genome shotgun (WGS) entry which is preliminary data.</text>
</comment>
<accession>A0A4R5W4W8</accession>
<name>A0A4R5W4W8_9BURK</name>
<dbReference type="Proteomes" id="UP000294829">
    <property type="component" value="Unassembled WGS sequence"/>
</dbReference>
<sequence>MGYRHSRIGCLARRSEPSETAYRTGFEGAIMRADLSLLQHDFAAALVNVEMVQPALAMFKGDPALNIERFAQYRGSIISLWQQTLSNAFPVLRQLLGDDFFDNVARVFGEKHPSQSGNLAEFGQQLPRFIEELDSCRPYPYLGDVARLEWLVHQAHYLQHRAPATLADLVNFPPERLADVRITLQPCCSLLTSDWAVADIWHAHQDSPVTLPHELSKPSACLVWRADWQTNWHVQVSELTRANYAALSSLASGKNLGHALEAAMELDPEFDVQTALADWFTKQIFSNLALPHLTVIS</sequence>
<protein>
    <submittedName>
        <fullName evidence="2">DUF2063 domain-containing protein</fullName>
    </submittedName>
</protein>